<dbReference type="EMBL" id="UZAN01050288">
    <property type="protein sequence ID" value="VDP88125.1"/>
    <property type="molecule type" value="Genomic_DNA"/>
</dbReference>
<gene>
    <name evidence="3" type="ORF">ECPE_LOCUS11151</name>
</gene>
<keyword evidence="4" id="KW-1185">Reference proteome</keyword>
<dbReference type="InterPro" id="IPR051944">
    <property type="entry name" value="BEACH_domain_protein"/>
</dbReference>
<dbReference type="WBParaSite" id="ECPE_0001118501-mRNA-1">
    <property type="protein sequence ID" value="ECPE_0001118501-mRNA-1"/>
    <property type="gene ID" value="ECPE_0001118501"/>
</dbReference>
<feature type="region of interest" description="Disordered" evidence="2">
    <location>
        <begin position="127"/>
        <end position="148"/>
    </location>
</feature>
<evidence type="ECO:0000256" key="1">
    <source>
        <dbReference type="ARBA" id="ARBA00022574"/>
    </source>
</evidence>
<organism evidence="5">
    <name type="scientific">Echinostoma caproni</name>
    <dbReference type="NCBI Taxonomy" id="27848"/>
    <lineage>
        <taxon>Eukaryota</taxon>
        <taxon>Metazoa</taxon>
        <taxon>Spiralia</taxon>
        <taxon>Lophotrochozoa</taxon>
        <taxon>Platyhelminthes</taxon>
        <taxon>Trematoda</taxon>
        <taxon>Digenea</taxon>
        <taxon>Plagiorchiida</taxon>
        <taxon>Echinostomata</taxon>
        <taxon>Echinostomatoidea</taxon>
        <taxon>Echinostomatidae</taxon>
        <taxon>Echinostoma</taxon>
    </lineage>
</organism>
<accession>A0A183AW16</accession>
<reference evidence="3 4" key="2">
    <citation type="submission" date="2018-11" db="EMBL/GenBank/DDBJ databases">
        <authorList>
            <consortium name="Pathogen Informatics"/>
        </authorList>
    </citation>
    <scope>NUCLEOTIDE SEQUENCE [LARGE SCALE GENOMIC DNA]</scope>
    <source>
        <strain evidence="3 4">Egypt</strain>
    </source>
</reference>
<reference evidence="5" key="1">
    <citation type="submission" date="2016-06" db="UniProtKB">
        <authorList>
            <consortium name="WormBaseParasite"/>
        </authorList>
    </citation>
    <scope>IDENTIFICATION</scope>
</reference>
<protein>
    <submittedName>
        <fullName evidence="5">Lysosomal trafficking regulator lyst</fullName>
    </submittedName>
</protein>
<name>A0A183AW16_9TREM</name>
<sequence>MAWTLPASDVDESAFSLESLSLCNELNSAELLEWQQQLIVLRNRCLQLLLDLIVENPTINKKLCNDLVMMLGFDWIHQFLRPAVHSSTVVLALHLLVLLVLNPAYAVVGSSPTEDWTNGFLTISTAHSKGHRPSKSAPDAMSSVDGSTTATFPVTEHDGLAAFRVGCPAGRWLRGCETLLRQQHGLFLDTSMRQAKRTSSRFVLALREFRLPTCQQPGFAMLQTLLPHHAESPELFYLVVALLLQIPIRHIPPDFKDFSYLLSFFSLLHRIVLHVPCCITDGLEVDLGVSGLVSSFLNSAGLSVGAFGRRRTRTESASESAVDGSASSTASDTSTLVHSGWTKSTLCPEAATLLLCLIRSLITSETGKSETLTRRANPDWSAEYPDVLLRFCMFLYQTKPLFRSIAMSPDFVNALIGLLHSASANVLHTVTIEVMECLMNQILCFLSCNLLPLCLQPIICLFLWYTEVFEIQPFRIYWFILNTGHFPAVLS</sequence>
<dbReference type="Proteomes" id="UP000272942">
    <property type="component" value="Unassembled WGS sequence"/>
</dbReference>
<evidence type="ECO:0000313" key="4">
    <source>
        <dbReference type="Proteomes" id="UP000272942"/>
    </source>
</evidence>
<keyword evidence="1" id="KW-0853">WD repeat</keyword>
<evidence type="ECO:0000313" key="5">
    <source>
        <dbReference type="WBParaSite" id="ECPE_0001118501-mRNA-1"/>
    </source>
</evidence>
<proteinExistence type="predicted"/>
<dbReference type="PANTHER" id="PTHR46108:SF4">
    <property type="entry name" value="BLUE CHEESE"/>
    <property type="match status" value="1"/>
</dbReference>
<evidence type="ECO:0000256" key="2">
    <source>
        <dbReference type="SAM" id="MobiDB-lite"/>
    </source>
</evidence>
<dbReference type="PANTHER" id="PTHR46108">
    <property type="entry name" value="BLUE CHEESE"/>
    <property type="match status" value="1"/>
</dbReference>
<evidence type="ECO:0000313" key="3">
    <source>
        <dbReference type="EMBL" id="VDP88125.1"/>
    </source>
</evidence>
<dbReference type="OrthoDB" id="10018316at2759"/>
<dbReference type="AlphaFoldDB" id="A0A183AW16"/>